<protein>
    <recommendedName>
        <fullName evidence="1">N-acetyltransferase domain-containing protein</fullName>
    </recommendedName>
</protein>
<dbReference type="PANTHER" id="PTHR42791:SF1">
    <property type="entry name" value="N-ACETYLTRANSFERASE DOMAIN-CONTAINING PROTEIN"/>
    <property type="match status" value="1"/>
</dbReference>
<evidence type="ECO:0000313" key="2">
    <source>
        <dbReference type="EMBL" id="KAF6235463.1"/>
    </source>
</evidence>
<dbReference type="OrthoDB" id="4738875at2759"/>
<reference evidence="2 3" key="1">
    <citation type="journal article" date="2020" name="Genomics">
        <title>Complete, high-quality genomes from long-read metagenomic sequencing of two wolf lichen thalli reveals enigmatic genome architecture.</title>
        <authorList>
            <person name="McKenzie S.K."/>
            <person name="Walston R.F."/>
            <person name="Allen J.L."/>
        </authorList>
    </citation>
    <scope>NUCLEOTIDE SEQUENCE [LARGE SCALE GENOMIC DNA]</scope>
    <source>
        <strain evidence="2">WasteWater2</strain>
    </source>
</reference>
<dbReference type="PROSITE" id="PS51186">
    <property type="entry name" value="GNAT"/>
    <property type="match status" value="1"/>
</dbReference>
<proteinExistence type="predicted"/>
<dbReference type="SUPFAM" id="SSF55729">
    <property type="entry name" value="Acyl-CoA N-acyltransferases (Nat)"/>
    <property type="match status" value="1"/>
</dbReference>
<organism evidence="2 3">
    <name type="scientific">Letharia columbiana</name>
    <dbReference type="NCBI Taxonomy" id="112416"/>
    <lineage>
        <taxon>Eukaryota</taxon>
        <taxon>Fungi</taxon>
        <taxon>Dikarya</taxon>
        <taxon>Ascomycota</taxon>
        <taxon>Pezizomycotina</taxon>
        <taxon>Lecanoromycetes</taxon>
        <taxon>OSLEUM clade</taxon>
        <taxon>Lecanoromycetidae</taxon>
        <taxon>Lecanorales</taxon>
        <taxon>Lecanorineae</taxon>
        <taxon>Parmeliaceae</taxon>
        <taxon>Letharia</taxon>
    </lineage>
</organism>
<dbReference type="InterPro" id="IPR052523">
    <property type="entry name" value="Trichothecene_AcTrans"/>
</dbReference>
<gene>
    <name evidence="2" type="ORF">HO173_006146</name>
</gene>
<name>A0A8H6FVH9_9LECA</name>
<dbReference type="PANTHER" id="PTHR42791">
    <property type="entry name" value="GNAT FAMILY ACETYLTRANSFERASE"/>
    <property type="match status" value="1"/>
</dbReference>
<dbReference type="EMBL" id="JACCJC010000024">
    <property type="protein sequence ID" value="KAF6235463.1"/>
    <property type="molecule type" value="Genomic_DNA"/>
</dbReference>
<evidence type="ECO:0000259" key="1">
    <source>
        <dbReference type="PROSITE" id="PS51186"/>
    </source>
</evidence>
<dbReference type="InterPro" id="IPR016181">
    <property type="entry name" value="Acyl_CoA_acyltransferase"/>
</dbReference>
<comment type="caution">
    <text evidence="2">The sequence shown here is derived from an EMBL/GenBank/DDBJ whole genome shotgun (WGS) entry which is preliminary data.</text>
</comment>
<dbReference type="Pfam" id="PF13508">
    <property type="entry name" value="Acetyltransf_7"/>
    <property type="match status" value="1"/>
</dbReference>
<dbReference type="GO" id="GO:0016747">
    <property type="term" value="F:acyltransferase activity, transferring groups other than amino-acyl groups"/>
    <property type="evidence" value="ECO:0007669"/>
    <property type="project" value="InterPro"/>
</dbReference>
<dbReference type="Proteomes" id="UP000578531">
    <property type="component" value="Unassembled WGS sequence"/>
</dbReference>
<dbReference type="Gene3D" id="3.40.630.30">
    <property type="match status" value="1"/>
</dbReference>
<dbReference type="GeneID" id="59287807"/>
<dbReference type="CDD" id="cd04301">
    <property type="entry name" value="NAT_SF"/>
    <property type="match status" value="1"/>
</dbReference>
<dbReference type="AlphaFoldDB" id="A0A8H6FVH9"/>
<dbReference type="RefSeq" id="XP_037164831.1">
    <property type="nucleotide sequence ID" value="XM_037308057.1"/>
</dbReference>
<keyword evidence="3" id="KW-1185">Reference proteome</keyword>
<feature type="domain" description="N-acetyltransferase" evidence="1">
    <location>
        <begin position="119"/>
        <end position="248"/>
    </location>
</feature>
<dbReference type="InterPro" id="IPR000182">
    <property type="entry name" value="GNAT_dom"/>
</dbReference>
<evidence type="ECO:0000313" key="3">
    <source>
        <dbReference type="Proteomes" id="UP000578531"/>
    </source>
</evidence>
<sequence>MHIRPATPSDFPSAASISVLCFWNDELHDYTNPWREQHPDHFRSLFLRRHKVRFVTPGYLFHVAVTDEGDQNHEGEGTVVAFAVWERRGTSKVAMVWRKDTFWKRMTHVIDDNGERPCLTIVPVLERTLLTAQESYLSLLRADKSLHYARLAHFLAEAKSDFASIPEMWKMQTLAVHPNFQRRGIASMLLNWGKQQAGKEGVPIGLEASELARPLYLKNGFRKFGNLHIEDFPIEDVPIFLWEPRGLEGRWGMKGDVGE</sequence>
<accession>A0A8H6FVH9</accession>